<evidence type="ECO:0000313" key="2">
    <source>
        <dbReference type="EMBL" id="RUQ61435.1"/>
    </source>
</evidence>
<evidence type="ECO:0000256" key="1">
    <source>
        <dbReference type="SAM" id="SignalP"/>
    </source>
</evidence>
<evidence type="ECO:0000313" key="3">
    <source>
        <dbReference type="Proteomes" id="UP000280346"/>
    </source>
</evidence>
<evidence type="ECO:0008006" key="4">
    <source>
        <dbReference type="Google" id="ProtNLM"/>
    </source>
</evidence>
<accession>A0A3S0V327</accession>
<keyword evidence="1" id="KW-0732">Signal</keyword>
<protein>
    <recommendedName>
        <fullName evidence="4">PRC-barrel domain containing protein</fullName>
    </recommendedName>
</protein>
<keyword evidence="3" id="KW-1185">Reference proteome</keyword>
<reference evidence="2 3" key="1">
    <citation type="submission" date="2018-12" db="EMBL/GenBank/DDBJ databases">
        <authorList>
            <person name="Yang Y."/>
        </authorList>
    </citation>
    <scope>NUCLEOTIDE SEQUENCE [LARGE SCALE GENOMIC DNA]</scope>
    <source>
        <strain evidence="2 3">GSF71</strain>
    </source>
</reference>
<dbReference type="RefSeq" id="WP_127004764.1">
    <property type="nucleotide sequence ID" value="NZ_JBNPXW010000030.1"/>
</dbReference>
<dbReference type="Proteomes" id="UP000280346">
    <property type="component" value="Unassembled WGS sequence"/>
</dbReference>
<feature type="chain" id="PRO_5018716624" description="PRC-barrel domain containing protein" evidence="1">
    <location>
        <begin position="24"/>
        <end position="143"/>
    </location>
</feature>
<sequence>MRTLFAAAVPALLLMAAAVPGQAQTTATPAGKAEAVANGTMDTGARELTPSRDLIGKQVVHRHGGPVAGTIQDVTSGSDGRPVIALKVPNSDRPVMLHASDFERRGDSVVIMHDPAAVDQFARYGQPGVGSGSSTGTAPGTGQ</sequence>
<gene>
    <name evidence="2" type="ORF">EJ913_29630</name>
</gene>
<dbReference type="OrthoDB" id="7307054at2"/>
<comment type="caution">
    <text evidence="2">The sequence shown here is derived from an EMBL/GenBank/DDBJ whole genome shotgun (WGS) entry which is preliminary data.</text>
</comment>
<organism evidence="2 3">
    <name type="scientific">Azospirillum doebereinerae</name>
    <dbReference type="NCBI Taxonomy" id="92933"/>
    <lineage>
        <taxon>Bacteria</taxon>
        <taxon>Pseudomonadati</taxon>
        <taxon>Pseudomonadota</taxon>
        <taxon>Alphaproteobacteria</taxon>
        <taxon>Rhodospirillales</taxon>
        <taxon>Azospirillaceae</taxon>
        <taxon>Azospirillum</taxon>
    </lineage>
</organism>
<dbReference type="AlphaFoldDB" id="A0A3S0V327"/>
<proteinExistence type="predicted"/>
<feature type="signal peptide" evidence="1">
    <location>
        <begin position="1"/>
        <end position="23"/>
    </location>
</feature>
<name>A0A3S0V327_9PROT</name>
<dbReference type="EMBL" id="RZIJ01000044">
    <property type="protein sequence ID" value="RUQ61435.1"/>
    <property type="molecule type" value="Genomic_DNA"/>
</dbReference>